<evidence type="ECO:0000256" key="6">
    <source>
        <dbReference type="ARBA" id="ARBA00023033"/>
    </source>
</evidence>
<reference evidence="9 10" key="1">
    <citation type="submission" date="2020-03" db="EMBL/GenBank/DDBJ databases">
        <title>Draft Genome Sequence of Cudoniella acicularis.</title>
        <authorList>
            <person name="Buettner E."/>
            <person name="Kellner H."/>
        </authorList>
    </citation>
    <scope>NUCLEOTIDE SEQUENCE [LARGE SCALE GENOMIC DNA]</scope>
    <source>
        <strain evidence="9 10">DSM 108380</strain>
    </source>
</reference>
<dbReference type="OrthoDB" id="1844152at2759"/>
<dbReference type="InterPro" id="IPR036396">
    <property type="entry name" value="Cyt_P450_sf"/>
</dbReference>
<comment type="similarity">
    <text evidence="2">Belongs to the cytochrome P450 family.</text>
</comment>
<dbReference type="Gene3D" id="1.10.630.10">
    <property type="entry name" value="Cytochrome P450"/>
    <property type="match status" value="1"/>
</dbReference>
<keyword evidence="4" id="KW-0560">Oxidoreductase</keyword>
<keyword evidence="5 7" id="KW-0408">Iron</keyword>
<dbReference type="InterPro" id="IPR002403">
    <property type="entry name" value="Cyt_P450_E_grp-IV"/>
</dbReference>
<proteinExistence type="inferred from homology"/>
<sequence length="519" mass="59349">MDILKNGIPRLSFSKTAVNDVNLRKALVLGLIVILLLRALVFFANRRGPPLAGFRSTLEPDFLVRLRFSWGALPMIHDGYSKFRNKFYRLARNDRNVVVIPNKYVDELRNLPDEQLSSIQALIANLVGKYSASDLLLESNLHTRVLQTKITPNLPNFVSAMKEELDYAASIAVPECSVLEHWEKVEIYEILLQFVARISARIFVGPQLCRNEEWLETSIKYAEQATVTVMILRAFPKFMHPIVAPFLPSFWRTKSWVAKGKRILTPIIRERQAAEKNDPSYKKPTDFLQGMIDDADENDNVPEKLAHRELIMGLASVHTTAMAAAHFLYDLCAYPEYVALLREELLAVLKEDDGWQKTTVNKLRKMDSFLKESQRLNPASLLGFHRIVQNEAITLSDGKVLTPGTHVCLASYEISRDPGVIPNQNFDGLRYYELRKNPDEDKKLQYAMTDKNHLHFGHGRFACPGRFFAANELKMVLGELLLHYDFKYPEGHTRPANINADEFLYPDPSTKLLMKRCSE</sequence>
<feature type="transmembrane region" description="Helical" evidence="8">
    <location>
        <begin position="26"/>
        <end position="45"/>
    </location>
</feature>
<protein>
    <recommendedName>
        <fullName evidence="11">Cytochrome P450</fullName>
    </recommendedName>
</protein>
<keyword evidence="3 7" id="KW-0479">Metal-binding</keyword>
<dbReference type="GO" id="GO:0016705">
    <property type="term" value="F:oxidoreductase activity, acting on paired donors, with incorporation or reduction of molecular oxygen"/>
    <property type="evidence" value="ECO:0007669"/>
    <property type="project" value="InterPro"/>
</dbReference>
<comment type="caution">
    <text evidence="9">The sequence shown here is derived from an EMBL/GenBank/DDBJ whole genome shotgun (WGS) entry which is preliminary data.</text>
</comment>
<keyword evidence="7" id="KW-0349">Heme</keyword>
<evidence type="ECO:0000256" key="7">
    <source>
        <dbReference type="PIRSR" id="PIRSR602403-1"/>
    </source>
</evidence>
<feature type="binding site" description="axial binding residue" evidence="7">
    <location>
        <position position="463"/>
    </location>
    <ligand>
        <name>heme</name>
        <dbReference type="ChEBI" id="CHEBI:30413"/>
    </ligand>
    <ligandPart>
        <name>Fe</name>
        <dbReference type="ChEBI" id="CHEBI:18248"/>
    </ligandPart>
</feature>
<dbReference type="PANTHER" id="PTHR46206:SF6">
    <property type="entry name" value="CYTOCHROME P450 MONOOXYGENASE AN1598-RELATED"/>
    <property type="match status" value="1"/>
</dbReference>
<evidence type="ECO:0000313" key="9">
    <source>
        <dbReference type="EMBL" id="KAF4628186.1"/>
    </source>
</evidence>
<gene>
    <name evidence="9" type="ORF">G7Y89_g9967</name>
</gene>
<dbReference type="Proteomes" id="UP000566819">
    <property type="component" value="Unassembled WGS sequence"/>
</dbReference>
<accession>A0A8H4RF77</accession>
<dbReference type="EMBL" id="JAAMPI010000848">
    <property type="protein sequence ID" value="KAF4628186.1"/>
    <property type="molecule type" value="Genomic_DNA"/>
</dbReference>
<dbReference type="InterPro" id="IPR001128">
    <property type="entry name" value="Cyt_P450"/>
</dbReference>
<dbReference type="AlphaFoldDB" id="A0A8H4RF77"/>
<comment type="cofactor">
    <cofactor evidence="1 7">
        <name>heme</name>
        <dbReference type="ChEBI" id="CHEBI:30413"/>
    </cofactor>
</comment>
<dbReference type="GO" id="GO:0020037">
    <property type="term" value="F:heme binding"/>
    <property type="evidence" value="ECO:0007669"/>
    <property type="project" value="InterPro"/>
</dbReference>
<dbReference type="SUPFAM" id="SSF48264">
    <property type="entry name" value="Cytochrome P450"/>
    <property type="match status" value="1"/>
</dbReference>
<dbReference type="PANTHER" id="PTHR46206">
    <property type="entry name" value="CYTOCHROME P450"/>
    <property type="match status" value="1"/>
</dbReference>
<evidence type="ECO:0000256" key="2">
    <source>
        <dbReference type="ARBA" id="ARBA00010617"/>
    </source>
</evidence>
<evidence type="ECO:0000256" key="3">
    <source>
        <dbReference type="ARBA" id="ARBA00022723"/>
    </source>
</evidence>
<dbReference type="GO" id="GO:0004497">
    <property type="term" value="F:monooxygenase activity"/>
    <property type="evidence" value="ECO:0007669"/>
    <property type="project" value="UniProtKB-KW"/>
</dbReference>
<dbReference type="PRINTS" id="PR00465">
    <property type="entry name" value="EP450IV"/>
</dbReference>
<keyword evidence="6" id="KW-0503">Monooxygenase</keyword>
<evidence type="ECO:0008006" key="11">
    <source>
        <dbReference type="Google" id="ProtNLM"/>
    </source>
</evidence>
<keyword evidence="10" id="KW-1185">Reference proteome</keyword>
<evidence type="ECO:0000256" key="1">
    <source>
        <dbReference type="ARBA" id="ARBA00001971"/>
    </source>
</evidence>
<evidence type="ECO:0000256" key="8">
    <source>
        <dbReference type="SAM" id="Phobius"/>
    </source>
</evidence>
<name>A0A8H4RF77_9HELO</name>
<organism evidence="9 10">
    <name type="scientific">Cudoniella acicularis</name>
    <dbReference type="NCBI Taxonomy" id="354080"/>
    <lineage>
        <taxon>Eukaryota</taxon>
        <taxon>Fungi</taxon>
        <taxon>Dikarya</taxon>
        <taxon>Ascomycota</taxon>
        <taxon>Pezizomycotina</taxon>
        <taxon>Leotiomycetes</taxon>
        <taxon>Helotiales</taxon>
        <taxon>Tricladiaceae</taxon>
        <taxon>Cudoniella</taxon>
    </lineage>
</organism>
<dbReference type="Pfam" id="PF00067">
    <property type="entry name" value="p450"/>
    <property type="match status" value="1"/>
</dbReference>
<evidence type="ECO:0000256" key="5">
    <source>
        <dbReference type="ARBA" id="ARBA00023004"/>
    </source>
</evidence>
<dbReference type="CDD" id="cd11041">
    <property type="entry name" value="CYP503A1-like"/>
    <property type="match status" value="1"/>
</dbReference>
<dbReference type="GO" id="GO:0005506">
    <property type="term" value="F:iron ion binding"/>
    <property type="evidence" value="ECO:0007669"/>
    <property type="project" value="InterPro"/>
</dbReference>
<keyword evidence="8" id="KW-0472">Membrane</keyword>
<evidence type="ECO:0000256" key="4">
    <source>
        <dbReference type="ARBA" id="ARBA00023002"/>
    </source>
</evidence>
<evidence type="ECO:0000313" key="10">
    <source>
        <dbReference type="Proteomes" id="UP000566819"/>
    </source>
</evidence>
<keyword evidence="8" id="KW-0812">Transmembrane</keyword>
<keyword evidence="8" id="KW-1133">Transmembrane helix</keyword>